<reference evidence="6" key="1">
    <citation type="submission" date="2020-06" db="EMBL/GenBank/DDBJ databases">
        <title>WGS assembly of Ceratodon purpureus strain R40.</title>
        <authorList>
            <person name="Carey S.B."/>
            <person name="Jenkins J."/>
            <person name="Shu S."/>
            <person name="Lovell J.T."/>
            <person name="Sreedasyam A."/>
            <person name="Maumus F."/>
            <person name="Tiley G.P."/>
            <person name="Fernandez-Pozo N."/>
            <person name="Barry K."/>
            <person name="Chen C."/>
            <person name="Wang M."/>
            <person name="Lipzen A."/>
            <person name="Daum C."/>
            <person name="Saski C.A."/>
            <person name="Payton A.C."/>
            <person name="Mcbreen J.C."/>
            <person name="Conrad R.E."/>
            <person name="Kollar L.M."/>
            <person name="Olsson S."/>
            <person name="Huttunen S."/>
            <person name="Landis J.B."/>
            <person name="Wickett N.J."/>
            <person name="Johnson M.G."/>
            <person name="Rensing S.A."/>
            <person name="Grimwood J."/>
            <person name="Schmutz J."/>
            <person name="Mcdaniel S.F."/>
        </authorList>
    </citation>
    <scope>NUCLEOTIDE SEQUENCE</scope>
    <source>
        <strain evidence="6">R40</strain>
    </source>
</reference>
<dbReference type="GO" id="GO:0015031">
    <property type="term" value="P:protein transport"/>
    <property type="evidence" value="ECO:0007669"/>
    <property type="project" value="UniProtKB-KW"/>
</dbReference>
<dbReference type="PANTHER" id="PTHR13673:SF0">
    <property type="entry name" value="VPS35 ENDOSOMAL PROTEIN-SORTING FACTOR-LIKE"/>
    <property type="match status" value="1"/>
</dbReference>
<proteinExistence type="inferred from homology"/>
<sequence length="945" mass="105204">MAQLKLPMEVAEDVQEAGFLDPLGANSAGAFAGGGLISKAGTSRAAQRLRKGPASDEHAQAVAAEWDVYKSSVMQRFASTGTITVTTGLDILSKEPKGHKKSVTAAHLEQLEDSDKDAREGSKIISQQEYVTRLRELNDEIALAWLNNERVAALRLTIKVARLLMDTSVPQFYPTLFVLVTDVMDTVGNLVWDRIKRKSEGDESDELVALLPANFTADDVRPEAKETCNNWFYKIGCIREVLPRIYLEIAILRCTVFLEKDPAAGSIQRLTLMMRGISDPLASAYAHLYLARRGQVLLPPDSGDSEVPTSYGALSSFLQITVPLAVPRSRGYLINGLNDYLFLFRRVLYGDFDKKIAASGVDRRLYVTLVEPVFEWIMKCIFEGASQDEMAFVVHAFGEPQPLTPRRRGGNAGQPDQEPVSVIVHYMLKQLPPAYIAGEALNMLRLIKSSKDVSLSQHLNYKLLGEKLCECSSPRENQLVILNEAWKVVMTYSNLPEYMAVADVFLDYILQYCTEMELTVLLKDILKHFRNGDISNAALVSLESIIFKLVTHYTDITKVLNLVHVVDILDLFDGEIRLSVYKRILASVTRSNQKISDPVTRHIVFEQCRVLHDSLDSLSSEDDRRQITRLIARFVQLVDYGLDLEQHLAFLVDCRATFGNMDLLRETVVHSSNRLSVSTLKLAGGLSNKQTIEFVKACVTFNAITIPSITSIISRIHLFLETAEAAFMNGLLSHTEDLVKTALKCLQDSSIGDGSKQKEFEEAICSFLQKLLSFLTLAPGHPELGAFYILRGILTLLDSRPKLVTGRRRLQVLCGVVCMLSAVREGKCLHYSLNEQVDGNDILYFEDPLYEEELAEITAVVVDMLVTCLDQDDDKAQRGYQHLDACNALVTAFKVDGDLKTLCTGLLQKASAVLTETDAYLQVTTRFVQRRGITCVGMGTPKCCV</sequence>
<evidence type="ECO:0000256" key="5">
    <source>
        <dbReference type="ARBA" id="ARBA00022927"/>
    </source>
</evidence>
<dbReference type="InterPro" id="IPR005378">
    <property type="entry name" value="Vps35"/>
</dbReference>
<dbReference type="GO" id="GO:0042147">
    <property type="term" value="P:retrograde transport, endosome to Golgi"/>
    <property type="evidence" value="ECO:0007669"/>
    <property type="project" value="InterPro"/>
</dbReference>
<dbReference type="EMBL" id="CM026425">
    <property type="protein sequence ID" value="KAG0577353.1"/>
    <property type="molecule type" value="Genomic_DNA"/>
</dbReference>
<dbReference type="GO" id="GO:0032456">
    <property type="term" value="P:endocytic recycling"/>
    <property type="evidence" value="ECO:0007669"/>
    <property type="project" value="InterPro"/>
</dbReference>
<name>A0A8T0I488_CERPU</name>
<evidence type="ECO:0000256" key="3">
    <source>
        <dbReference type="ARBA" id="ARBA00022448"/>
    </source>
</evidence>
<dbReference type="Proteomes" id="UP000822688">
    <property type="component" value="Chromosome 5"/>
</dbReference>
<dbReference type="InterPro" id="IPR029705">
    <property type="entry name" value="VPS35L"/>
</dbReference>
<accession>A0A8T0I488</accession>
<dbReference type="GO" id="GO:0005768">
    <property type="term" value="C:endosome"/>
    <property type="evidence" value="ECO:0007669"/>
    <property type="project" value="UniProtKB-SubCell"/>
</dbReference>
<comment type="similarity">
    <text evidence="2">Belongs to the VPS35L family.</text>
</comment>
<dbReference type="AlphaFoldDB" id="A0A8T0I488"/>
<evidence type="ECO:0000313" key="7">
    <source>
        <dbReference type="Proteomes" id="UP000822688"/>
    </source>
</evidence>
<evidence type="ECO:0000313" key="6">
    <source>
        <dbReference type="EMBL" id="KAG0577353.1"/>
    </source>
</evidence>
<evidence type="ECO:0000256" key="4">
    <source>
        <dbReference type="ARBA" id="ARBA00022753"/>
    </source>
</evidence>
<keyword evidence="3" id="KW-0813">Transport</keyword>
<evidence type="ECO:0000256" key="1">
    <source>
        <dbReference type="ARBA" id="ARBA00004177"/>
    </source>
</evidence>
<dbReference type="GO" id="GO:0005829">
    <property type="term" value="C:cytosol"/>
    <property type="evidence" value="ECO:0007669"/>
    <property type="project" value="GOC"/>
</dbReference>
<protein>
    <submittedName>
        <fullName evidence="6">Uncharacterized protein</fullName>
    </submittedName>
</protein>
<keyword evidence="7" id="KW-1185">Reference proteome</keyword>
<dbReference type="GO" id="GO:0030906">
    <property type="term" value="C:retromer, cargo-selective complex"/>
    <property type="evidence" value="ECO:0007669"/>
    <property type="project" value="InterPro"/>
</dbReference>
<comment type="caution">
    <text evidence="6">The sequence shown here is derived from an EMBL/GenBank/DDBJ whole genome shotgun (WGS) entry which is preliminary data.</text>
</comment>
<dbReference type="PANTHER" id="PTHR13673">
    <property type="entry name" value="ESOPHAGEAL CANCER ASSOCIATED PROTEIN"/>
    <property type="match status" value="1"/>
</dbReference>
<comment type="subcellular location">
    <subcellularLocation>
        <location evidence="1">Endosome</location>
    </subcellularLocation>
</comment>
<dbReference type="Pfam" id="PF03635">
    <property type="entry name" value="Vps35"/>
    <property type="match status" value="1"/>
</dbReference>
<evidence type="ECO:0000256" key="2">
    <source>
        <dbReference type="ARBA" id="ARBA00010704"/>
    </source>
</evidence>
<organism evidence="6 7">
    <name type="scientific">Ceratodon purpureus</name>
    <name type="common">Fire moss</name>
    <name type="synonym">Dicranum purpureum</name>
    <dbReference type="NCBI Taxonomy" id="3225"/>
    <lineage>
        <taxon>Eukaryota</taxon>
        <taxon>Viridiplantae</taxon>
        <taxon>Streptophyta</taxon>
        <taxon>Embryophyta</taxon>
        <taxon>Bryophyta</taxon>
        <taxon>Bryophytina</taxon>
        <taxon>Bryopsida</taxon>
        <taxon>Dicranidae</taxon>
        <taxon>Pseudoditrichales</taxon>
        <taxon>Ditrichaceae</taxon>
        <taxon>Ceratodon</taxon>
    </lineage>
</organism>
<keyword evidence="4" id="KW-0967">Endosome</keyword>
<keyword evidence="5" id="KW-0653">Protein transport</keyword>
<gene>
    <name evidence="6" type="ORF">KC19_5G150200</name>
</gene>